<gene>
    <name evidence="1" type="ORF">V2W30_04395</name>
</gene>
<name>A0ACD5A651_9ACTN</name>
<keyword evidence="2" id="KW-1185">Reference proteome</keyword>
<proteinExistence type="predicted"/>
<accession>A0ACD5A651</accession>
<protein>
    <submittedName>
        <fullName evidence="1">S8 family serine peptidase</fullName>
    </submittedName>
</protein>
<reference evidence="1" key="1">
    <citation type="journal article" date="2025" name="Int. J. Syst. Evol. Microbiol.">
        <title>Streptomyces citrinus sp. nov., with yellow diffusible pigment.</title>
        <authorList>
            <person name="He Y."/>
            <person name="Yang E."/>
            <person name="Xu J."/>
            <person name="Sun Y."/>
            <person name="Sun L."/>
        </authorList>
    </citation>
    <scope>NUCLEOTIDE SEQUENCE</scope>
    <source>
        <strain evidence="1">Q6</strain>
    </source>
</reference>
<evidence type="ECO:0000313" key="1">
    <source>
        <dbReference type="EMBL" id="WWQ62671.1"/>
    </source>
</evidence>
<evidence type="ECO:0000313" key="2">
    <source>
        <dbReference type="Proteomes" id="UP001432251"/>
    </source>
</evidence>
<dbReference type="Proteomes" id="UP001432251">
    <property type="component" value="Chromosome"/>
</dbReference>
<organism evidence="1 2">
    <name type="scientific">Streptomyces citrinus</name>
    <dbReference type="NCBI Taxonomy" id="3118173"/>
    <lineage>
        <taxon>Bacteria</taxon>
        <taxon>Bacillati</taxon>
        <taxon>Actinomycetota</taxon>
        <taxon>Actinomycetes</taxon>
        <taxon>Kitasatosporales</taxon>
        <taxon>Streptomycetaceae</taxon>
        <taxon>Streptomyces</taxon>
    </lineage>
</organism>
<dbReference type="EMBL" id="CP146022">
    <property type="protein sequence ID" value="WWQ62671.1"/>
    <property type="molecule type" value="Genomic_DNA"/>
</dbReference>
<sequence length="1106" mass="111573">MHPRPAATAAALAAVAAFLPATAVHATAAADRAPASARAPITTAGVPLPTGDTVTVERRGDTVRSATVTPAPGRSGQSFSITTLPSGHVSVVPADAEPLLAAGRIDPRLFDVQELLDAGYGTKGRAAKRTVAMLVQHGKGAAAGREARNAAGDAAHPGRTLSRLGVTALSPGSRADAATTWRHLTATGHGRTLAGGVRKVWLDAGMRVALDKSVPQINAPQAWRDGYTGKGVTVAVLDTGYDSDHPDLAGRVSVSADFTGAGSAEDDNGHGTHVASTIAGVDSTYRGVAPDASLAVGKVCDSSGNCKTSAVLAGIDWAVNTVHAKVVSMSLGGPADETDPAIAVINELSKSTGTLFVVAAGNDGESGTATVGAPAIADSALAVGAVDSDDALAAFSSRGPRPSDNAVKPDITAPGVSIVAAKLGGGHTAKSGTSMATPHVSGAAALLAQAHPDWSGEQLKTALMTSADPTAGLSPYQQGTGRVDAGRAVEQKVLASPPNLTTTAGWADTAGKDTEHTVTFTNTGDEETTLDLAIGTPLSPKAQPGNAAQFSVDRDSVTVPAHGTATAQVTARASLLPHGPWSAILTASHAGTPVTRTVLGVNSPLPTHQVTVRAIQRDGAAATGTALLVNRWTGDRYPVRLTGGTGTASVPEAQYWIGMTISSGAGTERTTTMAAATVTPLADTSVDLDARDGVPVGADVHDDRAAATAVQAALAVPAGEGVYTMSAVTTGANAGRSLYAVPFDAQGTNDATYRTFAVLAAEGASSSAPSPFFYHVARTWTGGVPSDPSVSVRRADLTDVRVGFHAQGAPAAGTAGAAPDHASLLPVFIDQSVRFPTTVHDYRTTGDWLDRVTIAGRQSLATASRAFGPKALDRLDFAAAVIGPALPSAPLRRTGNTMAWTGSSWFVDGDGSRGGTDWGATGTLALTADGAPVSSWNAVGSGKTLTVPAGSRRYTLSADLTRAQSYAALSTRVRSVWGFDSAADDGSGTVLPLMAVRLTPRDLDASGSAAPGATTRVDLAVRRAPGAAEATVGRTRLDVSWDDGATWTSVTVKADATGPGEHADLTPPAGASFATLRAEVSASDGSTVTQTITRAFGVAPSTSTTP</sequence>